<evidence type="ECO:0000256" key="3">
    <source>
        <dbReference type="SAM" id="SignalP"/>
    </source>
</evidence>
<feature type="chain" id="PRO_5035221725" evidence="3">
    <location>
        <begin position="22"/>
        <end position="423"/>
    </location>
</feature>
<proteinExistence type="predicted"/>
<feature type="compositionally biased region" description="Basic residues" evidence="1">
    <location>
        <begin position="57"/>
        <end position="84"/>
    </location>
</feature>
<keyword evidence="3" id="KW-0732">Signal</keyword>
<dbReference type="EMBL" id="CAKASE010000070">
    <property type="protein sequence ID" value="CAG9573717.1"/>
    <property type="molecule type" value="Genomic_DNA"/>
</dbReference>
<keyword evidence="2" id="KW-1133">Transmembrane helix</keyword>
<protein>
    <submittedName>
        <fullName evidence="4">(African queen) hypothetical protein</fullName>
    </submittedName>
</protein>
<keyword evidence="2" id="KW-0472">Membrane</keyword>
<keyword evidence="5" id="KW-1185">Reference proteome</keyword>
<accession>A0A8J2QVL3</accession>
<evidence type="ECO:0000313" key="4">
    <source>
        <dbReference type="EMBL" id="CAG9573717.1"/>
    </source>
</evidence>
<dbReference type="AlphaFoldDB" id="A0A8J2QVL3"/>
<feature type="signal peptide" evidence="3">
    <location>
        <begin position="1"/>
        <end position="21"/>
    </location>
</feature>
<reference evidence="4" key="1">
    <citation type="submission" date="2021-09" db="EMBL/GenBank/DDBJ databases">
        <authorList>
            <person name="Martin H S."/>
        </authorList>
    </citation>
    <scope>NUCLEOTIDE SEQUENCE</scope>
</reference>
<organism evidence="4 5">
    <name type="scientific">Danaus chrysippus</name>
    <name type="common">African queen</name>
    <dbReference type="NCBI Taxonomy" id="151541"/>
    <lineage>
        <taxon>Eukaryota</taxon>
        <taxon>Metazoa</taxon>
        <taxon>Ecdysozoa</taxon>
        <taxon>Arthropoda</taxon>
        <taxon>Hexapoda</taxon>
        <taxon>Insecta</taxon>
        <taxon>Pterygota</taxon>
        <taxon>Neoptera</taxon>
        <taxon>Endopterygota</taxon>
        <taxon>Lepidoptera</taxon>
        <taxon>Glossata</taxon>
        <taxon>Ditrysia</taxon>
        <taxon>Papilionoidea</taxon>
        <taxon>Nymphalidae</taxon>
        <taxon>Danainae</taxon>
        <taxon>Danaini</taxon>
        <taxon>Danaina</taxon>
        <taxon>Danaus</taxon>
        <taxon>Anosia</taxon>
    </lineage>
</organism>
<gene>
    <name evidence="4" type="ORF">DCHRY22_LOCUS10587</name>
</gene>
<evidence type="ECO:0000256" key="2">
    <source>
        <dbReference type="SAM" id="Phobius"/>
    </source>
</evidence>
<dbReference type="Proteomes" id="UP000789524">
    <property type="component" value="Unassembled WGS sequence"/>
</dbReference>
<evidence type="ECO:0000313" key="5">
    <source>
        <dbReference type="Proteomes" id="UP000789524"/>
    </source>
</evidence>
<feature type="region of interest" description="Disordered" evidence="1">
    <location>
        <begin position="52"/>
        <end position="90"/>
    </location>
</feature>
<dbReference type="OrthoDB" id="10661278at2759"/>
<feature type="transmembrane region" description="Helical" evidence="2">
    <location>
        <begin position="400"/>
        <end position="420"/>
    </location>
</feature>
<name>A0A8J2QVL3_9NEOP</name>
<keyword evidence="2" id="KW-0812">Transmembrane</keyword>
<comment type="caution">
    <text evidence="4">The sequence shown here is derived from an EMBL/GenBank/DDBJ whole genome shotgun (WGS) entry which is preliminary data.</text>
</comment>
<evidence type="ECO:0000256" key="1">
    <source>
        <dbReference type="SAM" id="MobiDB-lite"/>
    </source>
</evidence>
<sequence>MSCIRILPVIALFLIQYTTQSELDLDDDVAMIVMKPLALRTNDFINTDEVPIIEGRRRNKKSNNKERKKPSSKNSRRPKKRNSSPKKNNIPDDTVVVVLFSNHIVDNMSGGNINFAVTTLILIQDTEQAESYHRDCLTDNCKESSYFIHEQRIQLPKPPGTYKELPITNRRGELNNVATRSKQTTYIPVLLLSKSLLDGVESRNKKKEVITVIFIEKTQQHEFYYGEHSIEESYKPIYVDFIQESDERSSDHINDVSIRDDLRRRNKLSDKNKKKIPVYIIPQFSIDYIMNEDVNENDIKKSKKQKSSKKLSKPEKNRKLKSCVFLLVNLPTQGSTDLLESSCSQEHCAKYQSSTEELYPVKYEEEDYAMPPYQIRSVIKKHNKGVKKLYKKDVAPKKKLFIPIGVALIIGASNIVTAIIQKS</sequence>